<name>A0A6H5FXI2_9HEMI</name>
<dbReference type="CDD" id="cd01650">
    <property type="entry name" value="RT_nLTR_like"/>
    <property type="match status" value="1"/>
</dbReference>
<dbReference type="SUPFAM" id="SSF56672">
    <property type="entry name" value="DNA/RNA polymerases"/>
    <property type="match status" value="1"/>
</dbReference>
<dbReference type="PANTHER" id="PTHR19446">
    <property type="entry name" value="REVERSE TRANSCRIPTASES"/>
    <property type="match status" value="1"/>
</dbReference>
<gene>
    <name evidence="4" type="ORF">NTEN_LOCUS1621</name>
</gene>
<dbReference type="SUPFAM" id="SSF53098">
    <property type="entry name" value="Ribonuclease H-like"/>
    <property type="match status" value="1"/>
</dbReference>
<dbReference type="GO" id="GO:0004523">
    <property type="term" value="F:RNA-DNA hybrid ribonuclease activity"/>
    <property type="evidence" value="ECO:0007669"/>
    <property type="project" value="InterPro"/>
</dbReference>
<dbReference type="InterPro" id="IPR036397">
    <property type="entry name" value="RNaseH_sf"/>
</dbReference>
<evidence type="ECO:0008006" key="6">
    <source>
        <dbReference type="Google" id="ProtNLM"/>
    </source>
</evidence>
<dbReference type="CDD" id="cd09276">
    <property type="entry name" value="Rnase_HI_RT_non_LTR"/>
    <property type="match status" value="1"/>
</dbReference>
<dbReference type="SUPFAM" id="SSF56219">
    <property type="entry name" value="DNase I-like"/>
    <property type="match status" value="1"/>
</dbReference>
<feature type="domain" description="RNase H type-1" evidence="3">
    <location>
        <begin position="1369"/>
        <end position="1497"/>
    </location>
</feature>
<accession>A0A6H5FXI2</accession>
<evidence type="ECO:0000256" key="1">
    <source>
        <dbReference type="SAM" id="MobiDB-lite"/>
    </source>
</evidence>
<sequence length="1649" mass="179817">MDPTAPAQLIGPQGPGAELLPDKGQLETTQSLLPTVHTSGADDALLSDGRDVPGGGETSDTNVQRPRLSGAAKRRLRYLRKHGVGGEEARKLALLPVASQPTHYKRGHSSSGSTPDQRAAKRPRHQGSSGQTGSRLSSGHRPVSYSAAVGSVRLGIVNDDFPEVHWTDEQLNVVRMALARWIISNPADAHPLSFLGLVFRRGWLLLTCEDAATAAAVRAEVPRLRPWEGARLRVLAEADFPRTRFAAGYFPFSSQLSTEEIMSSVIGQNREEDLRTREWRVVQRSNLDDTATAPRSGLPRVPPPRRQLEPQVGSRGRGGGSRAGVAAEQTLARAGGRSSAVGPSRHCAGGGRSSTRSSGVGDGLSVAGPSRPTTGGRAPAESSGAGDCPGAVGSTRPSAAGGRPVTTLTGGSGPSAGGARLVRLQSPTRGTVNPAGVLSPPPWAARARGRAGCAPPPAPASAVLAKNFEGRRCDIALVQEPWAGKGHIRGLHSKSGKLIYCNEVERCRAAILIRNSISFLTLSDFVTRDLAAILIEERTSAGTMRAVFASAYFAGDVQEVPPEDVCRLVSYCVNNNLQFVIGCDANAHNVVWGSTDTNTRGEELLNYIYSNRLEILNRGNIPTFVTRARSEVLDITLSSRNVAGRVWGWHVTDEVLSSDHRLISFKISFGRGEISTFRVSKNTDWPTYQEILNTEIEGLDRACNTPAEADSLADDLMNGIIRAYEASCPLVSGARRGSVPWWSRELENLRIRTRKLFNRAKNGGDWDTYKRSLTAYNKALRKARRSSWRNFCGGLEDVSAASKLQKVLSREGPGHISLLERADGSFTTSTQETLEVLMKTHFPGSTVLPSGVSTPESDFSIPHRRELGRSRTIFTPERVKWAINSFKPFKSPGGDGVFPALLQRGLEVLSPLLIRLFCASYAMAYIPRAWRRVRVVFIPKAGGQPRSSAKGYRPISLMSFVLKTMEKILGHLLKEHFQLSPLNKAQHAYLKGRSTETALVEVTALIEKALEEKESAVGCFLDIGGAFDNTSYASIRNAAHKKGVSPPTIRWIMAMLSSREVFSEMGDYRVTVLANCGCPQGGVLSPLLWLLVADGLLTLLVEQGFEVVGYADDLAVIIRGRFDSTLSERVQVGLDLIQRWCDGEGLTLNPRKTTVVSFTRKRRSNVVAPTIQGTTLVLSEQVKYLGVILDRKLTWKPQTRHAVQKATKAMWACRRLMGKTWGISPRMAHWLYTAVVRPIVSYAALVWWRATNQQTVQAQLGTLQRQACLGITGAIRTCPTASMEVLLGLPPLHIHIWRCAYLGAVRVRWSEMVGSFATRRLQDTIQHFGIDSAGVLISDVMPEKMNFRLPFKVAIPSGERWRGGDLPLAAGVQAWYTDGSVIGGRTGLGVTGPRFSLALPLGSCAMIFQAEVLAIDICAQELLRRGTKNARICIFSDSQAALKAISAFSHKSRLTWDCLNTLKALARDNRITLTWVLGHAGIKGNEKADSLAKLGAESLPTGPEPFLGLPKSYLERKVDEWVNTTKTSHWLRCPGLRQSKRLISPQGRARDMLSLSRINIRVLTGVLTGHCPLRYHLNKMGLEEITECRLCGGGEETAEHLLCDCPAAAYARFRHLGSGLLQPEALQRVATKNILAFLKEVGVFEVFFQ</sequence>
<feature type="region of interest" description="Disordered" evidence="1">
    <location>
        <begin position="1"/>
        <end position="74"/>
    </location>
</feature>
<evidence type="ECO:0000259" key="3">
    <source>
        <dbReference type="PROSITE" id="PS50879"/>
    </source>
</evidence>
<dbReference type="GO" id="GO:0071897">
    <property type="term" value="P:DNA biosynthetic process"/>
    <property type="evidence" value="ECO:0007669"/>
    <property type="project" value="UniProtKB-ARBA"/>
</dbReference>
<feature type="domain" description="Reverse transcriptase" evidence="2">
    <location>
        <begin position="919"/>
        <end position="1189"/>
    </location>
</feature>
<feature type="region of interest" description="Disordered" evidence="1">
    <location>
        <begin position="92"/>
        <end position="141"/>
    </location>
</feature>
<feature type="region of interest" description="Disordered" evidence="1">
    <location>
        <begin position="285"/>
        <end position="420"/>
    </location>
</feature>
<dbReference type="Proteomes" id="UP000479000">
    <property type="component" value="Unassembled WGS sequence"/>
</dbReference>
<dbReference type="PROSITE" id="PS50879">
    <property type="entry name" value="RNASE_H_1"/>
    <property type="match status" value="1"/>
</dbReference>
<organism evidence="4 5">
    <name type="scientific">Nesidiocoris tenuis</name>
    <dbReference type="NCBI Taxonomy" id="355587"/>
    <lineage>
        <taxon>Eukaryota</taxon>
        <taxon>Metazoa</taxon>
        <taxon>Ecdysozoa</taxon>
        <taxon>Arthropoda</taxon>
        <taxon>Hexapoda</taxon>
        <taxon>Insecta</taxon>
        <taxon>Pterygota</taxon>
        <taxon>Neoptera</taxon>
        <taxon>Paraneoptera</taxon>
        <taxon>Hemiptera</taxon>
        <taxon>Heteroptera</taxon>
        <taxon>Panheteroptera</taxon>
        <taxon>Cimicomorpha</taxon>
        <taxon>Miridae</taxon>
        <taxon>Dicyphina</taxon>
        <taxon>Nesidiocoris</taxon>
    </lineage>
</organism>
<dbReference type="GO" id="GO:0042575">
    <property type="term" value="C:DNA polymerase complex"/>
    <property type="evidence" value="ECO:0007669"/>
    <property type="project" value="UniProtKB-ARBA"/>
</dbReference>
<dbReference type="OrthoDB" id="6626214at2759"/>
<dbReference type="InterPro" id="IPR005135">
    <property type="entry name" value="Endo/exonuclease/phosphatase"/>
</dbReference>
<dbReference type="Gene3D" id="3.60.10.10">
    <property type="entry name" value="Endonuclease/exonuclease/phosphatase"/>
    <property type="match status" value="1"/>
</dbReference>
<evidence type="ECO:0000259" key="2">
    <source>
        <dbReference type="PROSITE" id="PS50878"/>
    </source>
</evidence>
<dbReference type="Pfam" id="PF14529">
    <property type="entry name" value="Exo_endo_phos_2"/>
    <property type="match status" value="1"/>
</dbReference>
<dbReference type="Gene3D" id="3.30.420.10">
    <property type="entry name" value="Ribonuclease H-like superfamily/Ribonuclease H"/>
    <property type="match status" value="1"/>
</dbReference>
<feature type="compositionally biased region" description="Polar residues" evidence="1">
    <location>
        <begin position="26"/>
        <end position="38"/>
    </location>
</feature>
<reference evidence="4 5" key="1">
    <citation type="submission" date="2020-02" db="EMBL/GenBank/DDBJ databases">
        <authorList>
            <person name="Ferguson B K."/>
        </authorList>
    </citation>
    <scope>NUCLEOTIDE SEQUENCE [LARGE SCALE GENOMIC DNA]</scope>
</reference>
<dbReference type="InterPro" id="IPR036691">
    <property type="entry name" value="Endo/exonu/phosph_ase_sf"/>
</dbReference>
<evidence type="ECO:0000313" key="4">
    <source>
        <dbReference type="EMBL" id="CAA9994805.1"/>
    </source>
</evidence>
<dbReference type="Pfam" id="PF16012">
    <property type="entry name" value="DUF4780"/>
    <property type="match status" value="1"/>
</dbReference>
<dbReference type="Pfam" id="PF00078">
    <property type="entry name" value="RVT_1"/>
    <property type="match status" value="1"/>
</dbReference>
<protein>
    <recommendedName>
        <fullName evidence="6">Lian-aa1 retrotransposon protein</fullName>
    </recommendedName>
</protein>
<dbReference type="InterPro" id="IPR031961">
    <property type="entry name" value="DUF4780"/>
</dbReference>
<dbReference type="GO" id="GO:0003676">
    <property type="term" value="F:nucleic acid binding"/>
    <property type="evidence" value="ECO:0007669"/>
    <property type="project" value="InterPro"/>
</dbReference>
<evidence type="ECO:0000313" key="5">
    <source>
        <dbReference type="Proteomes" id="UP000479000"/>
    </source>
</evidence>
<dbReference type="InterPro" id="IPR002156">
    <property type="entry name" value="RNaseH_domain"/>
</dbReference>
<feature type="compositionally biased region" description="Polar residues" evidence="1">
    <location>
        <begin position="126"/>
        <end position="137"/>
    </location>
</feature>
<dbReference type="PROSITE" id="PS50878">
    <property type="entry name" value="RT_POL"/>
    <property type="match status" value="1"/>
</dbReference>
<dbReference type="Pfam" id="PF00075">
    <property type="entry name" value="RNase_H"/>
    <property type="match status" value="1"/>
</dbReference>
<dbReference type="InterPro" id="IPR043502">
    <property type="entry name" value="DNA/RNA_pol_sf"/>
</dbReference>
<proteinExistence type="predicted"/>
<dbReference type="InterPro" id="IPR012337">
    <property type="entry name" value="RNaseH-like_sf"/>
</dbReference>
<dbReference type="EMBL" id="CADCXU010002623">
    <property type="protein sequence ID" value="CAA9994805.1"/>
    <property type="molecule type" value="Genomic_DNA"/>
</dbReference>
<keyword evidence="5" id="KW-1185">Reference proteome</keyword>
<dbReference type="InterPro" id="IPR000477">
    <property type="entry name" value="RT_dom"/>
</dbReference>